<dbReference type="Gene3D" id="3.40.720.10">
    <property type="entry name" value="Alkaline Phosphatase, subunit A"/>
    <property type="match status" value="1"/>
</dbReference>
<keyword evidence="4 7" id="KW-0732">Signal</keyword>
<evidence type="ECO:0000256" key="4">
    <source>
        <dbReference type="ARBA" id="ARBA00022729"/>
    </source>
</evidence>
<comment type="similarity">
    <text evidence="2">Belongs to the sulfatase family.</text>
</comment>
<organism evidence="9 10">
    <name type="scientific">Sphingomonas dokdonensis</name>
    <dbReference type="NCBI Taxonomy" id="344880"/>
    <lineage>
        <taxon>Bacteria</taxon>
        <taxon>Pseudomonadati</taxon>
        <taxon>Pseudomonadota</taxon>
        <taxon>Alphaproteobacteria</taxon>
        <taxon>Sphingomonadales</taxon>
        <taxon>Sphingomonadaceae</taxon>
        <taxon>Sphingomonas</taxon>
    </lineage>
</organism>
<dbReference type="PROSITE" id="PS00149">
    <property type="entry name" value="SULFATASE_2"/>
    <property type="match status" value="1"/>
</dbReference>
<feature type="chain" id="PRO_5012264155" evidence="7">
    <location>
        <begin position="23"/>
        <end position="532"/>
    </location>
</feature>
<dbReference type="PANTHER" id="PTHR42693">
    <property type="entry name" value="ARYLSULFATASE FAMILY MEMBER"/>
    <property type="match status" value="1"/>
</dbReference>
<evidence type="ECO:0000256" key="5">
    <source>
        <dbReference type="ARBA" id="ARBA00022801"/>
    </source>
</evidence>
<dbReference type="EC" id="3.1.6.1" evidence="9"/>
<reference evidence="9 10" key="1">
    <citation type="submission" date="2017-03" db="EMBL/GenBank/DDBJ databases">
        <title>Genome sequence of Sphingomonas dokdonensis DSM 21029.</title>
        <authorList>
            <person name="Poehlein A."/>
            <person name="Wuebbeler J.H."/>
            <person name="Steinbuechel A."/>
            <person name="Daniel R."/>
        </authorList>
    </citation>
    <scope>NUCLEOTIDE SEQUENCE [LARGE SCALE GENOMIC DNA]</scope>
    <source>
        <strain evidence="9 10">DSM 21029</strain>
    </source>
</reference>
<evidence type="ECO:0000256" key="3">
    <source>
        <dbReference type="ARBA" id="ARBA00022723"/>
    </source>
</evidence>
<dbReference type="InterPro" id="IPR050738">
    <property type="entry name" value="Sulfatase"/>
</dbReference>
<dbReference type="Gene3D" id="3.30.1120.10">
    <property type="match status" value="1"/>
</dbReference>
<dbReference type="InterPro" id="IPR024607">
    <property type="entry name" value="Sulfatase_CS"/>
</dbReference>
<dbReference type="EMBL" id="NBBI01000001">
    <property type="protein sequence ID" value="OWK33147.1"/>
    <property type="molecule type" value="Genomic_DNA"/>
</dbReference>
<evidence type="ECO:0000256" key="2">
    <source>
        <dbReference type="ARBA" id="ARBA00008779"/>
    </source>
</evidence>
<keyword evidence="5 9" id="KW-0378">Hydrolase</keyword>
<evidence type="ECO:0000313" key="9">
    <source>
        <dbReference type="EMBL" id="OWK33147.1"/>
    </source>
</evidence>
<keyword evidence="6" id="KW-0106">Calcium</keyword>
<comment type="cofactor">
    <cofactor evidence="1">
        <name>Ca(2+)</name>
        <dbReference type="ChEBI" id="CHEBI:29108"/>
    </cofactor>
</comment>
<dbReference type="InterPro" id="IPR000917">
    <property type="entry name" value="Sulfatase_N"/>
</dbReference>
<dbReference type="RefSeq" id="WP_088365458.1">
    <property type="nucleotide sequence ID" value="NZ_NBBI01000001.1"/>
</dbReference>
<gene>
    <name evidence="9" type="primary">atsA</name>
    <name evidence="9" type="ORF">SPDO_00210</name>
</gene>
<protein>
    <submittedName>
        <fullName evidence="9">Arylsulfatase</fullName>
        <ecNumber evidence="9">3.1.6.1</ecNumber>
    </submittedName>
</protein>
<dbReference type="InterPro" id="IPR017850">
    <property type="entry name" value="Alkaline_phosphatase_core_sf"/>
</dbReference>
<dbReference type="AlphaFoldDB" id="A0A245ZTT4"/>
<dbReference type="GO" id="GO:0004065">
    <property type="term" value="F:arylsulfatase activity"/>
    <property type="evidence" value="ECO:0007669"/>
    <property type="project" value="UniProtKB-EC"/>
</dbReference>
<dbReference type="PROSITE" id="PS00523">
    <property type="entry name" value="SULFATASE_1"/>
    <property type="match status" value="1"/>
</dbReference>
<comment type="caution">
    <text evidence="9">The sequence shown here is derived from an EMBL/GenBank/DDBJ whole genome shotgun (WGS) entry which is preliminary data.</text>
</comment>
<dbReference type="OrthoDB" id="9803751at2"/>
<dbReference type="PANTHER" id="PTHR42693:SF42">
    <property type="entry name" value="ARYLSULFATASE G"/>
    <property type="match status" value="1"/>
</dbReference>
<keyword evidence="3" id="KW-0479">Metal-binding</keyword>
<evidence type="ECO:0000256" key="6">
    <source>
        <dbReference type="ARBA" id="ARBA00022837"/>
    </source>
</evidence>
<evidence type="ECO:0000259" key="8">
    <source>
        <dbReference type="Pfam" id="PF00884"/>
    </source>
</evidence>
<name>A0A245ZTT4_9SPHN</name>
<dbReference type="SUPFAM" id="SSF53649">
    <property type="entry name" value="Alkaline phosphatase-like"/>
    <property type="match status" value="1"/>
</dbReference>
<evidence type="ECO:0000256" key="1">
    <source>
        <dbReference type="ARBA" id="ARBA00001913"/>
    </source>
</evidence>
<evidence type="ECO:0000313" key="10">
    <source>
        <dbReference type="Proteomes" id="UP000197290"/>
    </source>
</evidence>
<dbReference type="GO" id="GO:0046872">
    <property type="term" value="F:metal ion binding"/>
    <property type="evidence" value="ECO:0007669"/>
    <property type="project" value="UniProtKB-KW"/>
</dbReference>
<feature type="domain" description="Sulfatase N-terminal" evidence="8">
    <location>
        <begin position="69"/>
        <end position="405"/>
    </location>
</feature>
<accession>A0A245ZTT4</accession>
<feature type="signal peptide" evidence="7">
    <location>
        <begin position="1"/>
        <end position="22"/>
    </location>
</feature>
<keyword evidence="10" id="KW-1185">Reference proteome</keyword>
<evidence type="ECO:0000256" key="7">
    <source>
        <dbReference type="SAM" id="SignalP"/>
    </source>
</evidence>
<dbReference type="Pfam" id="PF00884">
    <property type="entry name" value="Sulfatase"/>
    <property type="match status" value="1"/>
</dbReference>
<dbReference type="Proteomes" id="UP000197290">
    <property type="component" value="Unassembled WGS sequence"/>
</dbReference>
<proteinExistence type="inferred from homology"/>
<sequence>MRRLAAGISALALAVGAVGASAQDRPVDGFLAATKRVAPNREPIIDHPKDRAAAAAALNSAKARFGHAPNIVMILMDDVGWGDMGAFGGGVAVGSPTPNLDRLAATGLRLTSAYSQPSCTPTRASILTGRLPVRTGLLKPYLPGENNEAAGLNGETTLAQLLKQAGYTTQAVGKWHLGGAPSSQPQNVGFDQYYGILTSSDDYTAWREQWRNPDLVNDPDRRAWAADGEIMGIVSGTPGITATLAFPIDLDSVRYVDEKLTDHATKFIASRKNEKNPFFLYFATRGAHFDNYPHPQFAGKSPGRYPYKDTIVELDHRVGQVVEALKQSDQLENTIIMIASDNGPMAETFPDMGTTPFRSAKGSIYEGGVRTPMIVSWPGMIAPGRVSDGLFDLMDVFATSLSLAGRADLIPTDRYIDSIDQTGFLLAPEGQTARRVEYYWATNVFMGARVGEFKYLVRDQSTESDDSWPRSSPFSASFTSPIYGGKMFDLYIDPKEEHALAPLKQPQIPVLKNAINAHLATFKNYPPKVPLR</sequence>